<reference evidence="3 4" key="1">
    <citation type="submission" date="2017-06" db="EMBL/GenBank/DDBJ databases">
        <title>Genome sequencing of cyanobaciteial culture collection at National Institute for Environmental Studies (NIES).</title>
        <authorList>
            <person name="Hirose Y."/>
            <person name="Shimura Y."/>
            <person name="Fujisawa T."/>
            <person name="Nakamura Y."/>
            <person name="Kawachi M."/>
        </authorList>
    </citation>
    <scope>NUCLEOTIDE SEQUENCE [LARGE SCALE GENOMIC DNA]</scope>
    <source>
        <strain evidence="3 4">NIES-37</strain>
    </source>
</reference>
<organism evidence="3 4">
    <name type="scientific">Tolypothrix tenuis PCC 7101</name>
    <dbReference type="NCBI Taxonomy" id="231146"/>
    <lineage>
        <taxon>Bacteria</taxon>
        <taxon>Bacillati</taxon>
        <taxon>Cyanobacteriota</taxon>
        <taxon>Cyanophyceae</taxon>
        <taxon>Nostocales</taxon>
        <taxon>Tolypothrichaceae</taxon>
        <taxon>Tolypothrix</taxon>
    </lineage>
</organism>
<dbReference type="RefSeq" id="WP_096581887.1">
    <property type="nucleotide sequence ID" value="NZ_CAWNJS010000001.1"/>
</dbReference>
<sequence length="427" mass="47271">MKCPRCASTSYRKNGHRNGKQYYLCKNCRKQFIEPVLLKSVENEWIGDSNGHSQIPLADAQELALIENLSTEIKQEKNSESQGLTLAQELLQTLLSPEFLESPALDQFIQKIKPQIENQTQQDTGISLLLLDAENLKIDIAAEEFLASICNYPLQVKIAFANWKTPSNGKQDTELYERGYQLFHVPGGKDSADAKMIAVGASLLNCYPTVKAIFVCSGDGILTHLCNELQNQGLTVYWVRRKSQTLHIENKTTGEFIFYSLSQAIAIPSLEGVVDKIQDLIKSEQESINSRLSNLNAIANLFQERCELDSNSNPQNLEDKSTPSSDKADLAAQTNTVEVKEIGSKEDLEKLLGDIIGNMEAKSPKVNLTVSKLGTELQKISGQSPNAIVKKLKLGANFTKFLQSSPQFSLKPSGREFEVVKSDLGNG</sequence>
<dbReference type="Pfam" id="PF01936">
    <property type="entry name" value="NYN"/>
    <property type="match status" value="1"/>
</dbReference>
<evidence type="ECO:0000313" key="3">
    <source>
        <dbReference type="EMBL" id="BAZ01986.1"/>
    </source>
</evidence>
<dbReference type="GO" id="GO:0004540">
    <property type="term" value="F:RNA nuclease activity"/>
    <property type="evidence" value="ECO:0007669"/>
    <property type="project" value="InterPro"/>
</dbReference>
<dbReference type="InterPro" id="IPR021139">
    <property type="entry name" value="NYN"/>
</dbReference>
<dbReference type="AlphaFoldDB" id="A0A1Z4N8D2"/>
<keyword evidence="4" id="KW-1185">Reference proteome</keyword>
<feature type="domain" description="NYN" evidence="2">
    <location>
        <begin position="129"/>
        <end position="252"/>
    </location>
</feature>
<dbReference type="KEGG" id="ttq:NIES37_59930"/>
<proteinExistence type="predicted"/>
<dbReference type="EMBL" id="AP018248">
    <property type="protein sequence ID" value="BAZ01986.1"/>
    <property type="molecule type" value="Genomic_DNA"/>
</dbReference>
<feature type="compositionally biased region" description="Basic and acidic residues" evidence="1">
    <location>
        <begin position="317"/>
        <end position="329"/>
    </location>
</feature>
<name>A0A1Z4N8D2_9CYAN</name>
<evidence type="ECO:0000259" key="2">
    <source>
        <dbReference type="Pfam" id="PF01936"/>
    </source>
</evidence>
<evidence type="ECO:0000256" key="1">
    <source>
        <dbReference type="SAM" id="MobiDB-lite"/>
    </source>
</evidence>
<protein>
    <recommendedName>
        <fullName evidence="2">NYN domain-containing protein</fullName>
    </recommendedName>
</protein>
<dbReference type="Proteomes" id="UP000218785">
    <property type="component" value="Chromosome"/>
</dbReference>
<feature type="region of interest" description="Disordered" evidence="1">
    <location>
        <begin position="309"/>
        <end position="330"/>
    </location>
</feature>
<evidence type="ECO:0000313" key="4">
    <source>
        <dbReference type="Proteomes" id="UP000218785"/>
    </source>
</evidence>
<accession>A0A1Z4N8D2</accession>
<gene>
    <name evidence="3" type="ORF">NIES37_59930</name>
</gene>